<feature type="compositionally biased region" description="Polar residues" evidence="1">
    <location>
        <begin position="94"/>
        <end position="103"/>
    </location>
</feature>
<proteinExistence type="predicted"/>
<dbReference type="STRING" id="56193.YP76_04290"/>
<evidence type="ECO:0000256" key="1">
    <source>
        <dbReference type="SAM" id="MobiDB-lite"/>
    </source>
</evidence>
<comment type="caution">
    <text evidence="3">The sequence shown here is derived from an EMBL/GenBank/DDBJ whole genome shotgun (WGS) entry which is preliminary data.</text>
</comment>
<dbReference type="SMART" id="SM00507">
    <property type="entry name" value="HNHc"/>
    <property type="match status" value="1"/>
</dbReference>
<organism evidence="3 4">
    <name type="scientific">Sphingobium chungbukense</name>
    <dbReference type="NCBI Taxonomy" id="56193"/>
    <lineage>
        <taxon>Bacteria</taxon>
        <taxon>Pseudomonadati</taxon>
        <taxon>Pseudomonadota</taxon>
        <taxon>Alphaproteobacteria</taxon>
        <taxon>Sphingomonadales</taxon>
        <taxon>Sphingomonadaceae</taxon>
        <taxon>Sphingobium</taxon>
    </lineage>
</organism>
<name>A0A0M3B043_9SPHN</name>
<evidence type="ECO:0000313" key="4">
    <source>
        <dbReference type="Proteomes" id="UP000033874"/>
    </source>
</evidence>
<dbReference type="InterPro" id="IPR002711">
    <property type="entry name" value="HNH"/>
</dbReference>
<keyword evidence="4" id="KW-1185">Reference proteome</keyword>
<gene>
    <name evidence="3" type="ORF">YP76_04290</name>
</gene>
<feature type="region of interest" description="Disordered" evidence="1">
    <location>
        <begin position="78"/>
        <end position="103"/>
    </location>
</feature>
<protein>
    <recommendedName>
        <fullName evidence="2">HNH nuclease domain-containing protein</fullName>
    </recommendedName>
</protein>
<evidence type="ECO:0000313" key="3">
    <source>
        <dbReference type="EMBL" id="KKW94179.1"/>
    </source>
</evidence>
<dbReference type="GO" id="GO:0008270">
    <property type="term" value="F:zinc ion binding"/>
    <property type="evidence" value="ECO:0007669"/>
    <property type="project" value="InterPro"/>
</dbReference>
<dbReference type="AlphaFoldDB" id="A0A0M3B043"/>
<dbReference type="PATRIC" id="fig|56193.3.peg.879"/>
<dbReference type="GO" id="GO:0004519">
    <property type="term" value="F:endonuclease activity"/>
    <property type="evidence" value="ECO:0007669"/>
    <property type="project" value="InterPro"/>
</dbReference>
<dbReference type="EMBL" id="LBIC01000001">
    <property type="protein sequence ID" value="KKW94179.1"/>
    <property type="molecule type" value="Genomic_DNA"/>
</dbReference>
<dbReference type="Proteomes" id="UP000033874">
    <property type="component" value="Unassembled WGS sequence"/>
</dbReference>
<sequence length="103" mass="11063">MRGRAGQDQRKRRLARTDGLCERCEEKGFTVFATVVDHIDPLALGGSDDDSNTRNLCDDCHRDVTAEQFGHQAVGGCGADGLPLDPSHPWNRGASGTPQGSKV</sequence>
<dbReference type="InterPro" id="IPR003615">
    <property type="entry name" value="HNH_nuc"/>
</dbReference>
<reference evidence="3 4" key="1">
    <citation type="submission" date="2015-04" db="EMBL/GenBank/DDBJ databases">
        <title>Genome sequence of aromatic hydrocarbons-degrading Sphingobium chungbukense DJ77.</title>
        <authorList>
            <person name="Kim Y.-C."/>
            <person name="Chae J.-C."/>
        </authorList>
    </citation>
    <scope>NUCLEOTIDE SEQUENCE [LARGE SCALE GENOMIC DNA]</scope>
    <source>
        <strain evidence="3 4">DJ77</strain>
    </source>
</reference>
<evidence type="ECO:0000259" key="2">
    <source>
        <dbReference type="SMART" id="SM00507"/>
    </source>
</evidence>
<accession>A0A0M3B043</accession>
<dbReference type="Pfam" id="PF01844">
    <property type="entry name" value="HNH"/>
    <property type="match status" value="1"/>
</dbReference>
<feature type="domain" description="HNH nuclease" evidence="2">
    <location>
        <begin position="10"/>
        <end position="62"/>
    </location>
</feature>
<dbReference type="Gene3D" id="1.10.30.50">
    <property type="match status" value="1"/>
</dbReference>
<dbReference type="CDD" id="cd00085">
    <property type="entry name" value="HNHc"/>
    <property type="match status" value="1"/>
</dbReference>
<dbReference type="GO" id="GO:0003676">
    <property type="term" value="F:nucleic acid binding"/>
    <property type="evidence" value="ECO:0007669"/>
    <property type="project" value="InterPro"/>
</dbReference>